<evidence type="ECO:0000313" key="3">
    <source>
        <dbReference type="Proteomes" id="UP001321450"/>
    </source>
</evidence>
<feature type="compositionally biased region" description="Basic and acidic residues" evidence="1">
    <location>
        <begin position="76"/>
        <end position="92"/>
    </location>
</feature>
<dbReference type="EMBL" id="AP024719">
    <property type="protein sequence ID" value="BCX90006.1"/>
    <property type="molecule type" value="Genomic_DNA"/>
</dbReference>
<keyword evidence="3" id="KW-1185">Reference proteome</keyword>
<reference evidence="3" key="1">
    <citation type="journal article" date="2024" name="Int. J. Syst. Evol. Microbiol.">
        <title>Methylomarinovum tepidoasis sp. nov., a moderately thermophilic methanotroph of the family Methylothermaceae isolated from a deep-sea hydrothermal field.</title>
        <authorList>
            <person name="Hirayama H."/>
            <person name="Takaki Y."/>
            <person name="Abe M."/>
            <person name="Miyazaki M."/>
            <person name="Uematsu K."/>
            <person name="Matsui Y."/>
            <person name="Takai K."/>
        </authorList>
    </citation>
    <scope>NUCLEOTIDE SEQUENCE [LARGE SCALE GENOMIC DNA]</scope>
    <source>
        <strain evidence="3">IN45</strain>
        <plasmid evidence="3">IN45P</plasmid>
    </source>
</reference>
<organism evidence="2 3">
    <name type="scientific">Methylomarinovum tepidoasis</name>
    <dbReference type="NCBI Taxonomy" id="2840183"/>
    <lineage>
        <taxon>Bacteria</taxon>
        <taxon>Pseudomonadati</taxon>
        <taxon>Pseudomonadota</taxon>
        <taxon>Gammaproteobacteria</taxon>
        <taxon>Methylococcales</taxon>
        <taxon>Methylothermaceae</taxon>
        <taxon>Methylomarinovum</taxon>
    </lineage>
</organism>
<evidence type="ECO:0000256" key="1">
    <source>
        <dbReference type="SAM" id="MobiDB-lite"/>
    </source>
</evidence>
<feature type="region of interest" description="Disordered" evidence="1">
    <location>
        <begin position="76"/>
        <end position="134"/>
    </location>
</feature>
<dbReference type="Proteomes" id="UP001321450">
    <property type="component" value="Plasmid IN45P"/>
</dbReference>
<name>A0AAU9CKN7_9GAMM</name>
<gene>
    <name evidence="2" type="ORF">MIN45_PP20</name>
</gene>
<geneLocation type="plasmid" evidence="2 3">
    <name>IN45P</name>
</geneLocation>
<accession>A0AAU9CKN7</accession>
<protein>
    <submittedName>
        <fullName evidence="2">Uncharacterized protein</fullName>
    </submittedName>
</protein>
<keyword evidence="2" id="KW-0614">Plasmid</keyword>
<proteinExistence type="predicted"/>
<dbReference type="KEGG" id="meiy:MIN45_PP20"/>
<sequence length="134" mass="14124">MSTKNSTKKTGVASRFVRLRGQRRRFSVSISGELIDQLETLKSRAEKAGAEIDVSGVIEESLRELVQEAAAFLDRLDREHAQETDENVRTTGDDNGAGQGASASSRTASGGDGESAQADTSGGGYGAGFRDDAL</sequence>
<feature type="compositionally biased region" description="Low complexity" evidence="1">
    <location>
        <begin position="93"/>
        <end position="109"/>
    </location>
</feature>
<dbReference type="RefSeq" id="WP_286294204.1">
    <property type="nucleotide sequence ID" value="NZ_AP024719.1"/>
</dbReference>
<evidence type="ECO:0000313" key="2">
    <source>
        <dbReference type="EMBL" id="BCX90006.1"/>
    </source>
</evidence>
<dbReference type="AlphaFoldDB" id="A0AAU9CKN7"/>